<dbReference type="GeneID" id="102653652"/>
<keyword evidence="3 10" id="KW-0716">Sensory transduction</keyword>
<evidence type="ECO:0000256" key="1">
    <source>
        <dbReference type="ARBA" id="ARBA00004651"/>
    </source>
</evidence>
<dbReference type="PANTHER" id="PTHR21137">
    <property type="entry name" value="ODORANT RECEPTOR"/>
    <property type="match status" value="1"/>
</dbReference>
<comment type="subcellular location">
    <subcellularLocation>
        <location evidence="1 10">Cell membrane</location>
        <topology evidence="1 10">Multi-pass membrane protein</topology>
    </subcellularLocation>
</comment>
<evidence type="ECO:0000256" key="4">
    <source>
        <dbReference type="ARBA" id="ARBA00022692"/>
    </source>
</evidence>
<evidence type="ECO:0000256" key="3">
    <source>
        <dbReference type="ARBA" id="ARBA00022606"/>
    </source>
</evidence>
<dbReference type="AlphaFoldDB" id="A0A7M7MST0"/>
<evidence type="ECO:0000256" key="2">
    <source>
        <dbReference type="ARBA" id="ARBA00022475"/>
    </source>
</evidence>
<comment type="similarity">
    <text evidence="10">Belongs to the insect chemoreceptor superfamily. Heteromeric odorant receptor channel (TC 1.A.69) family.</text>
</comment>
<evidence type="ECO:0000256" key="6">
    <source>
        <dbReference type="ARBA" id="ARBA00022989"/>
    </source>
</evidence>
<evidence type="ECO:0000256" key="9">
    <source>
        <dbReference type="ARBA" id="ARBA00023224"/>
    </source>
</evidence>
<keyword evidence="12" id="KW-1185">Reference proteome</keyword>
<evidence type="ECO:0000313" key="12">
    <source>
        <dbReference type="Proteomes" id="UP000005203"/>
    </source>
</evidence>
<accession>A0A7M7MST0</accession>
<evidence type="ECO:0000256" key="7">
    <source>
        <dbReference type="ARBA" id="ARBA00023136"/>
    </source>
</evidence>
<dbReference type="KEGG" id="ame:102653652"/>
<name>A0A7M7MST0_APIME</name>
<keyword evidence="6 10" id="KW-1133">Transmembrane helix</keyword>
<keyword evidence="8 10" id="KW-0675">Receptor</keyword>
<keyword evidence="7 10" id="KW-0472">Membrane</keyword>
<keyword evidence="9 10" id="KW-0807">Transducer</keyword>
<evidence type="ECO:0000256" key="5">
    <source>
        <dbReference type="ARBA" id="ARBA00022725"/>
    </source>
</evidence>
<evidence type="ECO:0000313" key="11">
    <source>
        <dbReference type="EnsemblMetazoa" id="XP_026300465"/>
    </source>
</evidence>
<dbReference type="EnsemblMetazoa" id="XM_026444680">
    <property type="protein sequence ID" value="XP_026300465"/>
    <property type="gene ID" value="LOC102653652"/>
</dbReference>
<accession>A0A8B8H8W7</accession>
<feature type="transmembrane region" description="Helical" evidence="10">
    <location>
        <begin position="332"/>
        <end position="354"/>
    </location>
</feature>
<dbReference type="OrthoDB" id="7530072at2759"/>
<feature type="transmembrane region" description="Helical" evidence="10">
    <location>
        <begin position="266"/>
        <end position="291"/>
    </location>
</feature>
<proteinExistence type="inferred from homology"/>
<protein>
    <recommendedName>
        <fullName evidence="10">Odorant receptor</fullName>
    </recommendedName>
</protein>
<dbReference type="RefSeq" id="XP_026300465.1">
    <property type="nucleotide sequence ID" value="XM_026444680.1"/>
</dbReference>
<keyword evidence="4 10" id="KW-0812">Transmembrane</keyword>
<keyword evidence="5 10" id="KW-0552">Olfaction</keyword>
<feature type="transmembrane region" description="Helical" evidence="10">
    <location>
        <begin position="124"/>
        <end position="145"/>
    </location>
</feature>
<dbReference type="Proteomes" id="UP000005203">
    <property type="component" value="Linkage group LG13"/>
</dbReference>
<evidence type="ECO:0000256" key="10">
    <source>
        <dbReference type="RuleBase" id="RU351113"/>
    </source>
</evidence>
<organism evidence="11">
    <name type="scientific">Apis mellifera</name>
    <name type="common">Honeybee</name>
    <dbReference type="NCBI Taxonomy" id="7460"/>
    <lineage>
        <taxon>Eukaryota</taxon>
        <taxon>Metazoa</taxon>
        <taxon>Ecdysozoa</taxon>
        <taxon>Arthropoda</taxon>
        <taxon>Hexapoda</taxon>
        <taxon>Insecta</taxon>
        <taxon>Pterygota</taxon>
        <taxon>Neoptera</taxon>
        <taxon>Endopterygota</taxon>
        <taxon>Hymenoptera</taxon>
        <taxon>Apocrita</taxon>
        <taxon>Aculeata</taxon>
        <taxon>Apoidea</taxon>
        <taxon>Anthophila</taxon>
        <taxon>Apidae</taxon>
        <taxon>Apis</taxon>
    </lineage>
</organism>
<feature type="transmembrane region" description="Helical" evidence="10">
    <location>
        <begin position="157"/>
        <end position="174"/>
    </location>
</feature>
<feature type="transmembrane region" description="Helical" evidence="10">
    <location>
        <begin position="64"/>
        <end position="88"/>
    </location>
</feature>
<dbReference type="InterPro" id="IPR004117">
    <property type="entry name" value="7tm6_olfct_rcpt"/>
</dbReference>
<feature type="transmembrane region" description="Helical" evidence="10">
    <location>
        <begin position="297"/>
        <end position="320"/>
    </location>
</feature>
<evidence type="ECO:0000256" key="8">
    <source>
        <dbReference type="ARBA" id="ARBA00023170"/>
    </source>
</evidence>
<feature type="transmembrane region" description="Helical" evidence="10">
    <location>
        <begin position="30"/>
        <end position="52"/>
    </location>
</feature>
<keyword evidence="2" id="KW-1003">Cell membrane</keyword>
<feature type="transmembrane region" description="Helical" evidence="10">
    <location>
        <begin position="180"/>
        <end position="202"/>
    </location>
</feature>
<sequence>MDIFDKHYYSYRTVLKIIGLWPYNNSIYVWIQRLWISALFLGNIIFQIVLLLRSKITVRNCILILSTTCPLIIISLRYICFILFFPMIKYLFHHMRMEENIIQDSIEAQIRMKYIGDSRHMIEIFLWMAYANITLYSILGLYLIIFIMPLNESPIRMLHYVTLFSVNGTIYFYILCLDFLFVIIFGFLSIICTETIIGIYIYHTGVLFKIISHRIQKIITYLTIIDLSSKQIDSKLAELYRVVDIHNQAIQLLVNAITIKKDQLEILISLIIFTNQLVFIFLCNHTAQILINNSEEFFYELYISVWYFVPLKIQKILLLIMIRSSTACMFHIFGVFVSCHAGFTTMLSTSFSYFTLMYSIQ</sequence>
<reference evidence="13" key="2">
    <citation type="submission" date="2025-04" db="UniProtKB">
        <authorList>
            <consortium name="RefSeq"/>
        </authorList>
    </citation>
    <scope>IDENTIFICATION</scope>
    <source>
        <strain evidence="13">DH4</strain>
        <tissue evidence="13">Whole body</tissue>
    </source>
</reference>
<dbReference type="GO" id="GO:0004984">
    <property type="term" value="F:olfactory receptor activity"/>
    <property type="evidence" value="ECO:0007669"/>
    <property type="project" value="InterPro"/>
</dbReference>
<evidence type="ECO:0000313" key="13">
    <source>
        <dbReference type="RefSeq" id="XP_026300465.1"/>
    </source>
</evidence>
<dbReference type="PANTHER" id="PTHR21137:SF35">
    <property type="entry name" value="ODORANT RECEPTOR 19A-RELATED"/>
    <property type="match status" value="1"/>
</dbReference>
<dbReference type="GO" id="GO:0007165">
    <property type="term" value="P:signal transduction"/>
    <property type="evidence" value="ECO:0007669"/>
    <property type="project" value="UniProtKB-KW"/>
</dbReference>
<dbReference type="GO" id="GO:0005886">
    <property type="term" value="C:plasma membrane"/>
    <property type="evidence" value="ECO:0007669"/>
    <property type="project" value="UniProtKB-SubCell"/>
</dbReference>
<comment type="caution">
    <text evidence="10">Lacks conserved residue(s) required for the propagation of feature annotation.</text>
</comment>
<reference evidence="11" key="1">
    <citation type="submission" date="2021-01" db="UniProtKB">
        <authorList>
            <consortium name="EnsemblMetazoa"/>
        </authorList>
    </citation>
    <scope>IDENTIFICATION</scope>
    <source>
        <strain evidence="11">DH4</strain>
    </source>
</reference>
<dbReference type="GO" id="GO:0005549">
    <property type="term" value="F:odorant binding"/>
    <property type="evidence" value="ECO:0007669"/>
    <property type="project" value="InterPro"/>
</dbReference>
<gene>
    <name evidence="13" type="primary">LOC102653652</name>
</gene>